<dbReference type="Proteomes" id="UP000092482">
    <property type="component" value="Chromosome"/>
</dbReference>
<evidence type="ECO:0000256" key="1">
    <source>
        <dbReference type="SAM" id="Phobius"/>
    </source>
</evidence>
<reference evidence="3 4" key="1">
    <citation type="submission" date="2016-03" db="EMBL/GenBank/DDBJ databases">
        <title>Shallow-sea hydrothermal system.</title>
        <authorList>
            <person name="Tang K."/>
        </authorList>
    </citation>
    <scope>NUCLEOTIDE SEQUENCE [LARGE SCALE GENOMIC DNA]</scope>
    <source>
        <strain evidence="3 4">JLT9</strain>
    </source>
</reference>
<dbReference type="AlphaFoldDB" id="A0A1B1NFP4"/>
<dbReference type="InterPro" id="IPR014729">
    <property type="entry name" value="Rossmann-like_a/b/a_fold"/>
</dbReference>
<feature type="domain" description="DUF218" evidence="2">
    <location>
        <begin position="102"/>
        <end position="238"/>
    </location>
</feature>
<feature type="transmembrane region" description="Helical" evidence="1">
    <location>
        <begin position="38"/>
        <end position="58"/>
    </location>
</feature>
<dbReference type="InterPro" id="IPR051599">
    <property type="entry name" value="Cell_Envelope_Assoc"/>
</dbReference>
<name>A0A1B1NFP4_9MICO</name>
<feature type="transmembrane region" description="Helical" evidence="1">
    <location>
        <begin position="263"/>
        <end position="280"/>
    </location>
</feature>
<keyword evidence="4" id="KW-1185">Reference proteome</keyword>
<dbReference type="STRING" id="1758689.SGUI_2843"/>
<gene>
    <name evidence="3" type="ORF">SGUI_2843</name>
</gene>
<dbReference type="GO" id="GO:0005886">
    <property type="term" value="C:plasma membrane"/>
    <property type="evidence" value="ECO:0007669"/>
    <property type="project" value="TreeGrafter"/>
</dbReference>
<keyword evidence="1" id="KW-0472">Membrane</keyword>
<accession>A0A1B1NFP4</accession>
<evidence type="ECO:0000313" key="3">
    <source>
        <dbReference type="EMBL" id="ANS80239.1"/>
    </source>
</evidence>
<feature type="transmembrane region" description="Helical" evidence="1">
    <location>
        <begin position="6"/>
        <end position="26"/>
    </location>
</feature>
<dbReference type="EMBL" id="CP014989">
    <property type="protein sequence ID" value="ANS80239.1"/>
    <property type="molecule type" value="Genomic_DNA"/>
</dbReference>
<feature type="transmembrane region" description="Helical" evidence="1">
    <location>
        <begin position="64"/>
        <end position="86"/>
    </location>
</feature>
<dbReference type="InterPro" id="IPR003848">
    <property type="entry name" value="DUF218"/>
</dbReference>
<sequence>MTGVVLAPLGLVLPGLLLRYAGTRLARGRRDADTRGALTGGVATLLVPVVGLLLLGYASAPVLVGLGAGLILLAAWPGLVMVLLLARRWWLCRRPVSADRRAVIVLGAPVPDGEVGEELAARLRGGLTALARLTALGSGAVGAAVLPLVLTGGRARGERPAEAEAMARWVRAQDPETPLILEDRAATTEDNLLLSTRLLQEQGCPPPYAVVTSAYHAARTSLLVARHRLPLQVVGVRVPIDSPVGAYLRELLIVLKEARRPHLVAGLVVLGGALLAGVLAR</sequence>
<dbReference type="Gene3D" id="3.40.50.620">
    <property type="entry name" value="HUPs"/>
    <property type="match status" value="1"/>
</dbReference>
<evidence type="ECO:0000259" key="2">
    <source>
        <dbReference type="Pfam" id="PF02698"/>
    </source>
</evidence>
<dbReference type="RefSeq" id="WP_066641468.1">
    <property type="nucleotide sequence ID" value="NZ_CP014989.1"/>
</dbReference>
<dbReference type="PANTHER" id="PTHR30336">
    <property type="entry name" value="INNER MEMBRANE PROTEIN, PROBABLE PERMEASE"/>
    <property type="match status" value="1"/>
</dbReference>
<protein>
    <recommendedName>
        <fullName evidence="2">DUF218 domain-containing protein</fullName>
    </recommendedName>
</protein>
<keyword evidence="1" id="KW-1133">Transmembrane helix</keyword>
<dbReference type="Pfam" id="PF02698">
    <property type="entry name" value="DUF218"/>
    <property type="match status" value="1"/>
</dbReference>
<dbReference type="KEGG" id="serj:SGUI_2843"/>
<organism evidence="3 4">
    <name type="scientific">Serinicoccus hydrothermalis</name>
    <dbReference type="NCBI Taxonomy" id="1758689"/>
    <lineage>
        <taxon>Bacteria</taxon>
        <taxon>Bacillati</taxon>
        <taxon>Actinomycetota</taxon>
        <taxon>Actinomycetes</taxon>
        <taxon>Micrococcales</taxon>
        <taxon>Ornithinimicrobiaceae</taxon>
        <taxon>Serinicoccus</taxon>
    </lineage>
</organism>
<dbReference type="PANTHER" id="PTHR30336:SF4">
    <property type="entry name" value="ENVELOPE BIOGENESIS FACTOR ELYC"/>
    <property type="match status" value="1"/>
</dbReference>
<evidence type="ECO:0000313" key="4">
    <source>
        <dbReference type="Proteomes" id="UP000092482"/>
    </source>
</evidence>
<dbReference type="CDD" id="cd06259">
    <property type="entry name" value="YdcF-like"/>
    <property type="match status" value="1"/>
</dbReference>
<keyword evidence="1" id="KW-0812">Transmembrane</keyword>
<dbReference type="GO" id="GO:0043164">
    <property type="term" value="P:Gram-negative-bacterium-type cell wall biogenesis"/>
    <property type="evidence" value="ECO:0007669"/>
    <property type="project" value="TreeGrafter"/>
</dbReference>
<dbReference type="GO" id="GO:0000270">
    <property type="term" value="P:peptidoglycan metabolic process"/>
    <property type="evidence" value="ECO:0007669"/>
    <property type="project" value="TreeGrafter"/>
</dbReference>
<proteinExistence type="predicted"/>
<dbReference type="OrthoDB" id="4822551at2"/>